<name>A0A6L5HM58_9PSED</name>
<sequence length="230" mass="26812">MSSTENDFTKIKKEQLALKAIEFDDLDIDNMDLTGPVKKPEQNAVQKQITELKSKPPEKVHTEKVKSDFELKRLDLRNSIDIYDDFIVKGIDNKLTFMSVEQSFSTSYIPEIIRSLKRKENFDHAWIISLRPLIEEYLNMLDSRYSLYKRTLLNPNIDNLHYANNLYLLDQAYLKNGFSQNKCSVLTSFHVMEIFDGKNLKKYHLASLIDDLEEDRIPPNAGVDDYLPPM</sequence>
<gene>
    <name evidence="1" type="ORF">GHO27_02055</name>
</gene>
<reference evidence="1 2" key="1">
    <citation type="submission" date="2019-10" db="EMBL/GenBank/DDBJ databases">
        <title>Evaluation of single-gene subtyping targets for Pseudomonas.</title>
        <authorList>
            <person name="Reichler S.J."/>
            <person name="Orsi R.H."/>
            <person name="Wiedmann M."/>
            <person name="Martin N.H."/>
            <person name="Murphy S.I."/>
        </authorList>
    </citation>
    <scope>NUCLEOTIDE SEQUENCE [LARGE SCALE GENOMIC DNA]</scope>
    <source>
        <strain evidence="1 2">FSL R10-1637</strain>
    </source>
</reference>
<protein>
    <submittedName>
        <fullName evidence="1">Uncharacterized protein</fullName>
    </submittedName>
</protein>
<dbReference type="Proteomes" id="UP000478064">
    <property type="component" value="Unassembled WGS sequence"/>
</dbReference>
<dbReference type="RefSeq" id="WP_153372385.1">
    <property type="nucleotide sequence ID" value="NZ_WIVU01000002.1"/>
</dbReference>
<dbReference type="EMBL" id="WIVU01000002">
    <property type="protein sequence ID" value="MQU04464.1"/>
    <property type="molecule type" value="Genomic_DNA"/>
</dbReference>
<evidence type="ECO:0000313" key="1">
    <source>
        <dbReference type="EMBL" id="MQU04464.1"/>
    </source>
</evidence>
<accession>A0A6L5HM58</accession>
<comment type="caution">
    <text evidence="1">The sequence shown here is derived from an EMBL/GenBank/DDBJ whole genome shotgun (WGS) entry which is preliminary data.</text>
</comment>
<proteinExistence type="predicted"/>
<dbReference type="AlphaFoldDB" id="A0A6L5HM58"/>
<evidence type="ECO:0000313" key="2">
    <source>
        <dbReference type="Proteomes" id="UP000478064"/>
    </source>
</evidence>
<organism evidence="1 2">
    <name type="scientific">Pseudomonas helleri</name>
    <dbReference type="NCBI Taxonomy" id="1608996"/>
    <lineage>
        <taxon>Bacteria</taxon>
        <taxon>Pseudomonadati</taxon>
        <taxon>Pseudomonadota</taxon>
        <taxon>Gammaproteobacteria</taxon>
        <taxon>Pseudomonadales</taxon>
        <taxon>Pseudomonadaceae</taxon>
        <taxon>Pseudomonas</taxon>
    </lineage>
</organism>